<protein>
    <submittedName>
        <fullName evidence="2">Uncharacterized protein</fullName>
    </submittedName>
</protein>
<dbReference type="EMBL" id="SMMS01000001">
    <property type="protein sequence ID" value="TCL11140.1"/>
    <property type="molecule type" value="Genomic_DNA"/>
</dbReference>
<dbReference type="EMBL" id="OBDR01000001">
    <property type="protein sequence ID" value="SNY00262.1"/>
    <property type="molecule type" value="Genomic_DNA"/>
</dbReference>
<dbReference type="Proteomes" id="UP000295404">
    <property type="component" value="Unassembled WGS sequence"/>
</dbReference>
<evidence type="ECO:0000313" key="1">
    <source>
        <dbReference type="EMBL" id="PQV43316.1"/>
    </source>
</evidence>
<accession>A0A285EM58</accession>
<reference evidence="4" key="2">
    <citation type="submission" date="2017-09" db="EMBL/GenBank/DDBJ databases">
        <authorList>
            <person name="Varghese N."/>
            <person name="Submissions S."/>
        </authorList>
    </citation>
    <scope>NUCLEOTIDE SEQUENCE [LARGE SCALE GENOMIC DNA]</scope>
    <source>
        <strain evidence="4">WG-1MB</strain>
    </source>
</reference>
<gene>
    <name evidence="1" type="ORF">B0H22_10237</name>
    <name evidence="3" type="ORF">C7960_0243</name>
    <name evidence="2" type="ORF">SAMN06295989_101210</name>
</gene>
<evidence type="ECO:0000313" key="2">
    <source>
        <dbReference type="EMBL" id="SNY00262.1"/>
    </source>
</evidence>
<evidence type="ECO:0000313" key="3">
    <source>
        <dbReference type="EMBL" id="TCL11140.1"/>
    </source>
</evidence>
<reference evidence="2" key="1">
    <citation type="submission" date="2017-09" db="EMBL/GenBank/DDBJ databases">
        <authorList>
            <person name="Ehlers B."/>
            <person name="Leendertz F.H."/>
        </authorList>
    </citation>
    <scope>NUCLEOTIDE SEQUENCE [LARGE SCALE GENOMIC DNA]</scope>
    <source>
        <strain evidence="2">WG-1MB</strain>
    </source>
</reference>
<proteinExistence type="predicted"/>
<name>A0A285EM58_9EURY</name>
<organism evidence="2 4">
    <name type="scientific">Methanohalophilus euhalobius</name>
    <dbReference type="NCBI Taxonomy" id="51203"/>
    <lineage>
        <taxon>Archaea</taxon>
        <taxon>Methanobacteriati</taxon>
        <taxon>Methanobacteriota</taxon>
        <taxon>Stenosarchaea group</taxon>
        <taxon>Methanomicrobia</taxon>
        <taxon>Methanosarcinales</taxon>
        <taxon>Methanosarcinaceae</taxon>
        <taxon>Methanohalophilus</taxon>
    </lineage>
</organism>
<dbReference type="OrthoDB" id="60577at2157"/>
<evidence type="ECO:0000313" key="6">
    <source>
        <dbReference type="Proteomes" id="UP000295404"/>
    </source>
</evidence>
<dbReference type="Proteomes" id="UP000217726">
    <property type="component" value="Unassembled WGS sequence"/>
</dbReference>
<keyword evidence="4" id="KW-1185">Reference proteome</keyword>
<evidence type="ECO:0000313" key="5">
    <source>
        <dbReference type="Proteomes" id="UP000251060"/>
    </source>
</evidence>
<dbReference type="Proteomes" id="UP000251060">
    <property type="component" value="Unassembled WGS sequence"/>
</dbReference>
<dbReference type="AlphaFoldDB" id="A0A285EM58"/>
<evidence type="ECO:0000313" key="4">
    <source>
        <dbReference type="Proteomes" id="UP000217726"/>
    </source>
</evidence>
<reference evidence="1 5" key="3">
    <citation type="submission" date="2018-02" db="EMBL/GenBank/DDBJ databases">
        <title>Subsurface microbial communities from deep shales in Ohio and West Virginia, USA.</title>
        <authorList>
            <person name="Wrighton K."/>
        </authorList>
    </citation>
    <scope>NUCLEOTIDE SEQUENCE [LARGE SCALE GENOMIC DNA]</scope>
    <source>
        <strain evidence="1 5">DSM 10369</strain>
        <strain evidence="3 6">WG1_MB</strain>
    </source>
</reference>
<dbReference type="RefSeq" id="WP_132130884.1">
    <property type="nucleotide sequence ID" value="NZ_OBDR01000001.1"/>
</dbReference>
<sequence>MTMSVGGVLAGDDCQKTVTLYAGQHIDVGIVNLSEICVDNQPTLRITYEVDESWRITETHPDVANNPVSFAAFTAA</sequence>
<dbReference type="EMBL" id="PVBU01000002">
    <property type="protein sequence ID" value="PQV43316.1"/>
    <property type="molecule type" value="Genomic_DNA"/>
</dbReference>